<dbReference type="OrthoDB" id="9790567at2"/>
<keyword evidence="1" id="KW-1133">Transmembrane helix</keyword>
<keyword evidence="1" id="KW-0812">Transmembrane</keyword>
<dbReference type="InterPro" id="IPR052937">
    <property type="entry name" value="Inner_membrane_protein"/>
</dbReference>
<accession>A0A2D1U9A7</accession>
<keyword evidence="4" id="KW-1185">Reference proteome</keyword>
<protein>
    <recommendedName>
        <fullName evidence="2">Inner membrane component domain-containing protein</fullName>
    </recommendedName>
</protein>
<dbReference type="InterPro" id="IPR031308">
    <property type="entry name" value="UCP028777"/>
</dbReference>
<feature type="transmembrane region" description="Helical" evidence="1">
    <location>
        <begin position="72"/>
        <end position="100"/>
    </location>
</feature>
<dbReference type="Pfam" id="PF03733">
    <property type="entry name" value="YccF"/>
    <property type="match status" value="2"/>
</dbReference>
<dbReference type="RefSeq" id="WP_099440076.1">
    <property type="nucleotide sequence ID" value="NZ_CP024091.1"/>
</dbReference>
<dbReference type="NCBIfam" id="NF008740">
    <property type="entry name" value="PRK11770.1-2"/>
    <property type="match status" value="1"/>
</dbReference>
<evidence type="ECO:0000259" key="2">
    <source>
        <dbReference type="Pfam" id="PF03733"/>
    </source>
</evidence>
<sequence length="122" mass="13413">MNLIGNIIWIIFGGIFIFFEYIIGGLILCLTIVGIPFGIQCFKFAFVGLAPFGVKITDTSSNTGCLSTVMNIIWLIFGGLWIALTHLFFGILLCITIVGIPFGRQHFKLMNLAFSPFGKSIS</sequence>
<proteinExistence type="predicted"/>
<dbReference type="AlphaFoldDB" id="A0A2D1U9A7"/>
<keyword evidence="1" id="KW-0472">Membrane</keyword>
<dbReference type="KEGG" id="pgs:CPT03_17720"/>
<reference evidence="3 4" key="1">
    <citation type="submission" date="2017-10" db="EMBL/GenBank/DDBJ databases">
        <title>Whole genome of Pedobacter ginsengisoli T01R-27 isolated from tomato rhizosphere.</title>
        <authorList>
            <person name="Weon H.-Y."/>
            <person name="Lee S.A."/>
            <person name="Sang M.K."/>
            <person name="Song J."/>
        </authorList>
    </citation>
    <scope>NUCLEOTIDE SEQUENCE [LARGE SCALE GENOMIC DNA]</scope>
    <source>
        <strain evidence="3 4">T01R-27</strain>
    </source>
</reference>
<organism evidence="3 4">
    <name type="scientific">Pedobacter ginsengisoli</name>
    <dbReference type="NCBI Taxonomy" id="363852"/>
    <lineage>
        <taxon>Bacteria</taxon>
        <taxon>Pseudomonadati</taxon>
        <taxon>Bacteroidota</taxon>
        <taxon>Sphingobacteriia</taxon>
        <taxon>Sphingobacteriales</taxon>
        <taxon>Sphingobacteriaceae</taxon>
        <taxon>Pedobacter</taxon>
    </lineage>
</organism>
<evidence type="ECO:0000313" key="3">
    <source>
        <dbReference type="EMBL" id="ATP58171.1"/>
    </source>
</evidence>
<dbReference type="PANTHER" id="PTHR42903:SF1">
    <property type="entry name" value="INNER MEMBRANE PROTEIN YCCF"/>
    <property type="match status" value="1"/>
</dbReference>
<dbReference type="InterPro" id="IPR005185">
    <property type="entry name" value="YccF"/>
</dbReference>
<evidence type="ECO:0000313" key="4">
    <source>
        <dbReference type="Proteomes" id="UP000223749"/>
    </source>
</evidence>
<dbReference type="PIRSF" id="PIRSF028777">
    <property type="entry name" value="UCP028777"/>
    <property type="match status" value="1"/>
</dbReference>
<feature type="transmembrane region" description="Helical" evidence="1">
    <location>
        <begin position="6"/>
        <end position="23"/>
    </location>
</feature>
<dbReference type="GO" id="GO:0005886">
    <property type="term" value="C:plasma membrane"/>
    <property type="evidence" value="ECO:0007669"/>
    <property type="project" value="TreeGrafter"/>
</dbReference>
<name>A0A2D1U9A7_9SPHI</name>
<dbReference type="EMBL" id="CP024091">
    <property type="protein sequence ID" value="ATP58171.1"/>
    <property type="molecule type" value="Genomic_DNA"/>
</dbReference>
<dbReference type="PANTHER" id="PTHR42903">
    <property type="entry name" value="INNER MEMBRANE PROTEIN YCCF"/>
    <property type="match status" value="1"/>
</dbReference>
<evidence type="ECO:0000256" key="1">
    <source>
        <dbReference type="SAM" id="Phobius"/>
    </source>
</evidence>
<gene>
    <name evidence="3" type="ORF">CPT03_17720</name>
</gene>
<feature type="domain" description="Inner membrane component" evidence="2">
    <location>
        <begin position="4"/>
        <end position="53"/>
    </location>
</feature>
<feature type="domain" description="Inner membrane component" evidence="2">
    <location>
        <begin position="69"/>
        <end position="119"/>
    </location>
</feature>
<dbReference type="Proteomes" id="UP000223749">
    <property type="component" value="Chromosome"/>
</dbReference>